<dbReference type="Gene3D" id="3.30.1240.10">
    <property type="match status" value="1"/>
</dbReference>
<protein>
    <submittedName>
        <fullName evidence="6">Haloacid dehalogenase-like hydrolase, putative</fullName>
    </submittedName>
</protein>
<dbReference type="Pfam" id="PF08282">
    <property type="entry name" value="Hydrolase_3"/>
    <property type="match status" value="2"/>
</dbReference>
<comment type="cofactor">
    <cofactor evidence="1">
        <name>Mg(2+)</name>
        <dbReference type="ChEBI" id="CHEBI:18420"/>
    </cofactor>
</comment>
<dbReference type="GO" id="GO:0016787">
    <property type="term" value="F:hydrolase activity"/>
    <property type="evidence" value="ECO:0007669"/>
    <property type="project" value="UniProtKB-KW"/>
</dbReference>
<gene>
    <name evidence="6" type="ORF">ADEAN_000639700</name>
</gene>
<keyword evidence="3 6" id="KW-0378">Hydrolase</keyword>
<evidence type="ECO:0000313" key="6">
    <source>
        <dbReference type="EMBL" id="CAD2218904.1"/>
    </source>
</evidence>
<dbReference type="InterPro" id="IPR006379">
    <property type="entry name" value="HAD-SF_hydro_IIB"/>
</dbReference>
<evidence type="ECO:0000256" key="2">
    <source>
        <dbReference type="ARBA" id="ARBA00022723"/>
    </source>
</evidence>
<name>A0A7G2CIZ6_9TRYP</name>
<dbReference type="PANTHER" id="PTHR47267:SF4">
    <property type="entry name" value="PYRIDOXAL PHOSPHATE PHOSPHATASE YIGL"/>
    <property type="match status" value="1"/>
</dbReference>
<sequence length="329" mass="37812">MFRRSFFAFCAASGPFRYVASDMDGTLLSPSHTLTDYAKETLRQLTVEKKAVFMFNTGRMHADVKIVNDNLQTYFKSKNDGKTPDVKMFMSTSNGAVVHDAMSGKVLLENVISPKIAYELYNDIIPFNETRINCNLNQNDIWYCRHNWEEVLEFHQESQLQFVVCPETAPLAETATPKTIKEGDFSRVVKVFFTCWDRPLLERLEAYLQDRYKDELFINISASYCIDIQAKGIHKGRAVQDIFRHLIKEEGEEEDTDDVEEEVEKRMKQTIAFGDDLNDVKMLTQVGKGFVMQNANPKLKELHSELEVIDSNANDGVAKKIREVFDIDD</sequence>
<reference evidence="6 7" key="1">
    <citation type="submission" date="2020-08" db="EMBL/GenBank/DDBJ databases">
        <authorList>
            <person name="Newling K."/>
            <person name="Davey J."/>
            <person name="Forrester S."/>
        </authorList>
    </citation>
    <scope>NUCLEOTIDE SEQUENCE [LARGE SCALE GENOMIC DNA]</scope>
    <source>
        <strain evidence="7">Crithidia deanei Carvalho (ATCC PRA-265)</strain>
    </source>
</reference>
<evidence type="ECO:0000256" key="1">
    <source>
        <dbReference type="ARBA" id="ARBA00001946"/>
    </source>
</evidence>
<dbReference type="InterPro" id="IPR023214">
    <property type="entry name" value="HAD_sf"/>
</dbReference>
<dbReference type="GO" id="GO:0046872">
    <property type="term" value="F:metal ion binding"/>
    <property type="evidence" value="ECO:0007669"/>
    <property type="project" value="UniProtKB-KW"/>
</dbReference>
<dbReference type="PANTHER" id="PTHR47267">
    <property type="match status" value="1"/>
</dbReference>
<keyword evidence="7" id="KW-1185">Reference proteome</keyword>
<dbReference type="AlphaFoldDB" id="A0A7G2CIZ6"/>
<dbReference type="SUPFAM" id="SSF56784">
    <property type="entry name" value="HAD-like"/>
    <property type="match status" value="1"/>
</dbReference>
<dbReference type="NCBIfam" id="TIGR01484">
    <property type="entry name" value="HAD-SF-IIB"/>
    <property type="match status" value="1"/>
</dbReference>
<accession>A0A7G2CIZ6</accession>
<proteinExistence type="inferred from homology"/>
<evidence type="ECO:0000256" key="3">
    <source>
        <dbReference type="ARBA" id="ARBA00022801"/>
    </source>
</evidence>
<evidence type="ECO:0000256" key="5">
    <source>
        <dbReference type="ARBA" id="ARBA00034778"/>
    </source>
</evidence>
<dbReference type="Gene3D" id="3.40.50.1000">
    <property type="entry name" value="HAD superfamily/HAD-like"/>
    <property type="match status" value="1"/>
</dbReference>
<dbReference type="PROSITE" id="PS01228">
    <property type="entry name" value="COF_1"/>
    <property type="match status" value="1"/>
</dbReference>
<evidence type="ECO:0000256" key="4">
    <source>
        <dbReference type="ARBA" id="ARBA00022842"/>
    </source>
</evidence>
<organism evidence="6 7">
    <name type="scientific">Angomonas deanei</name>
    <dbReference type="NCBI Taxonomy" id="59799"/>
    <lineage>
        <taxon>Eukaryota</taxon>
        <taxon>Discoba</taxon>
        <taxon>Euglenozoa</taxon>
        <taxon>Kinetoplastea</taxon>
        <taxon>Metakinetoplastina</taxon>
        <taxon>Trypanosomatida</taxon>
        <taxon>Trypanosomatidae</taxon>
        <taxon>Strigomonadinae</taxon>
        <taxon>Angomonas</taxon>
    </lineage>
</organism>
<dbReference type="VEuPathDB" id="TriTrypDB:ADEAN_000639700"/>
<dbReference type="InterPro" id="IPR036412">
    <property type="entry name" value="HAD-like_sf"/>
</dbReference>
<dbReference type="EMBL" id="LR877156">
    <property type="protein sequence ID" value="CAD2218904.1"/>
    <property type="molecule type" value="Genomic_DNA"/>
</dbReference>
<keyword evidence="2" id="KW-0479">Metal-binding</keyword>
<dbReference type="Proteomes" id="UP000515908">
    <property type="component" value="Chromosome 12"/>
</dbReference>
<keyword evidence="4" id="KW-0460">Magnesium</keyword>
<comment type="similarity">
    <text evidence="5">Belongs to the HAD-like hydrolase superfamily. Cof family.</text>
</comment>
<evidence type="ECO:0000313" key="7">
    <source>
        <dbReference type="Proteomes" id="UP000515908"/>
    </source>
</evidence>